<gene>
    <name evidence="7" type="ORF">GCM10007036_39630</name>
</gene>
<dbReference type="SUPFAM" id="SSF52768">
    <property type="entry name" value="Arginase/deacetylase"/>
    <property type="match status" value="1"/>
</dbReference>
<protein>
    <submittedName>
        <fullName evidence="7">Acetylpolyamine amidohydrolase</fullName>
    </submittedName>
</protein>
<dbReference type="Pfam" id="PF00850">
    <property type="entry name" value="Hist_deacetyl"/>
    <property type="match status" value="1"/>
</dbReference>
<dbReference type="InterPro" id="IPR023801">
    <property type="entry name" value="His_deacetylse_dom"/>
</dbReference>
<keyword evidence="3" id="KW-0479">Metal-binding</keyword>
<dbReference type="PANTHER" id="PTHR10625">
    <property type="entry name" value="HISTONE DEACETYLASE HDAC1-RELATED"/>
    <property type="match status" value="1"/>
</dbReference>
<dbReference type="InterPro" id="IPR000286">
    <property type="entry name" value="HDACs"/>
</dbReference>
<dbReference type="GO" id="GO:0004407">
    <property type="term" value="F:histone deacetylase activity"/>
    <property type="evidence" value="ECO:0007669"/>
    <property type="project" value="TreeGrafter"/>
</dbReference>
<dbReference type="GO" id="GO:0046872">
    <property type="term" value="F:metal ion binding"/>
    <property type="evidence" value="ECO:0007669"/>
    <property type="project" value="UniProtKB-KW"/>
</dbReference>
<comment type="caution">
    <text evidence="7">The sequence shown here is derived from an EMBL/GenBank/DDBJ whole genome shotgun (WGS) entry which is preliminary data.</text>
</comment>
<organism evidence="7 8">
    <name type="scientific">Alsobacter metallidurans</name>
    <dbReference type="NCBI Taxonomy" id="340221"/>
    <lineage>
        <taxon>Bacteria</taxon>
        <taxon>Pseudomonadati</taxon>
        <taxon>Pseudomonadota</taxon>
        <taxon>Alphaproteobacteria</taxon>
        <taxon>Hyphomicrobiales</taxon>
        <taxon>Alsobacteraceae</taxon>
        <taxon>Alsobacter</taxon>
    </lineage>
</organism>
<keyword evidence="4" id="KW-0378">Hydrolase</keyword>
<evidence type="ECO:0000259" key="6">
    <source>
        <dbReference type="Pfam" id="PF00850"/>
    </source>
</evidence>
<dbReference type="InterPro" id="IPR023696">
    <property type="entry name" value="Ureohydrolase_dom_sf"/>
</dbReference>
<comment type="similarity">
    <text evidence="2">Belongs to the histone deacetylase family.</text>
</comment>
<dbReference type="GO" id="GO:0040029">
    <property type="term" value="P:epigenetic regulation of gene expression"/>
    <property type="evidence" value="ECO:0007669"/>
    <property type="project" value="TreeGrafter"/>
</dbReference>
<evidence type="ECO:0000313" key="7">
    <source>
        <dbReference type="EMBL" id="GGH29596.1"/>
    </source>
</evidence>
<evidence type="ECO:0000313" key="8">
    <source>
        <dbReference type="Proteomes" id="UP000603912"/>
    </source>
</evidence>
<proteinExistence type="inferred from homology"/>
<evidence type="ECO:0000256" key="2">
    <source>
        <dbReference type="ARBA" id="ARBA00005947"/>
    </source>
</evidence>
<dbReference type="PANTHER" id="PTHR10625:SF17">
    <property type="entry name" value="HISTONE DEACETYLASE 8"/>
    <property type="match status" value="1"/>
</dbReference>
<dbReference type="Gene3D" id="3.40.800.20">
    <property type="entry name" value="Histone deacetylase domain"/>
    <property type="match status" value="1"/>
</dbReference>
<dbReference type="InterPro" id="IPR037138">
    <property type="entry name" value="His_deacetylse_dom_sf"/>
</dbReference>
<comment type="cofactor">
    <cofactor evidence="1">
        <name>Zn(2+)</name>
        <dbReference type="ChEBI" id="CHEBI:29105"/>
    </cofactor>
</comment>
<dbReference type="RefSeq" id="WP_188519397.1">
    <property type="nucleotide sequence ID" value="NZ_BMES01000002.1"/>
</dbReference>
<evidence type="ECO:0000256" key="4">
    <source>
        <dbReference type="ARBA" id="ARBA00022801"/>
    </source>
</evidence>
<keyword evidence="8" id="KW-1185">Reference proteome</keyword>
<feature type="domain" description="Histone deacetylase" evidence="6">
    <location>
        <begin position="27"/>
        <end position="334"/>
    </location>
</feature>
<reference evidence="7" key="2">
    <citation type="submission" date="2020-09" db="EMBL/GenBank/DDBJ databases">
        <authorList>
            <person name="Sun Q."/>
            <person name="Zhou Y."/>
        </authorList>
    </citation>
    <scope>NUCLEOTIDE SEQUENCE</scope>
    <source>
        <strain evidence="7">CGMCC 1.12214</strain>
    </source>
</reference>
<dbReference type="PRINTS" id="PR01270">
    <property type="entry name" value="HDASUPER"/>
</dbReference>
<name>A0A917MJ44_9HYPH</name>
<dbReference type="Proteomes" id="UP000603912">
    <property type="component" value="Unassembled WGS sequence"/>
</dbReference>
<reference evidence="7" key="1">
    <citation type="journal article" date="2014" name="Int. J. Syst. Evol. Microbiol.">
        <title>Complete genome sequence of Corynebacterium casei LMG S-19264T (=DSM 44701T), isolated from a smear-ripened cheese.</title>
        <authorList>
            <consortium name="US DOE Joint Genome Institute (JGI-PGF)"/>
            <person name="Walter F."/>
            <person name="Albersmeier A."/>
            <person name="Kalinowski J."/>
            <person name="Ruckert C."/>
        </authorList>
    </citation>
    <scope>NUCLEOTIDE SEQUENCE</scope>
    <source>
        <strain evidence="7">CGMCC 1.12214</strain>
    </source>
</reference>
<evidence type="ECO:0000256" key="1">
    <source>
        <dbReference type="ARBA" id="ARBA00001947"/>
    </source>
</evidence>
<keyword evidence="5" id="KW-0862">Zinc</keyword>
<sequence length="348" mass="37700">MLAIHHPDQALHDPELVFRTGRFIAQPDRAERYRIFTDVLREGGHTMEQAPLGGLEPILAVHDAGYVAFLQTVHERWSRHPDYGPVAIPNVHPTHRMHKKPTELLGEFGWYSNSTSCPITAETWTSVNASAQVAIHAADRLAGGAGPVYALCRPPGHHAYPDLMTGACFLNNASIAAHRLTTTQGKVALVDIDVHHGNGTQFIFWERGDVLVCSIHVDPTLTAPYYAGHADECGEGAGAGLNHNKPLPWGTQDPAWLDALDGALARVGAFAPGALVVSLGFDAAKHDPVAAFRITDQGFAEAARRFARLRLPTLLVQEGGYLSPHLGGYLRAFLRAFDAESSSRPAFP</sequence>
<accession>A0A917MJ44</accession>
<dbReference type="AlphaFoldDB" id="A0A917MJ44"/>
<dbReference type="EMBL" id="BMES01000002">
    <property type="protein sequence ID" value="GGH29596.1"/>
    <property type="molecule type" value="Genomic_DNA"/>
</dbReference>
<dbReference type="CDD" id="cd10001">
    <property type="entry name" value="HDAC_classII_APAH"/>
    <property type="match status" value="1"/>
</dbReference>
<evidence type="ECO:0000256" key="3">
    <source>
        <dbReference type="ARBA" id="ARBA00022723"/>
    </source>
</evidence>
<evidence type="ECO:0000256" key="5">
    <source>
        <dbReference type="ARBA" id="ARBA00022833"/>
    </source>
</evidence>
<dbReference type="GO" id="GO:0016787">
    <property type="term" value="F:hydrolase activity"/>
    <property type="evidence" value="ECO:0007669"/>
    <property type="project" value="UniProtKB-KW"/>
</dbReference>